<comment type="caution">
    <text evidence="1">The sequence shown here is derived from an EMBL/GenBank/DDBJ whole genome shotgun (WGS) entry which is preliminary data.</text>
</comment>
<dbReference type="Proteomes" id="UP000636800">
    <property type="component" value="Chromosome 5"/>
</dbReference>
<reference evidence="1 2" key="1">
    <citation type="journal article" date="2020" name="Nat. Food">
        <title>A phased Vanilla planifolia genome enables genetic improvement of flavour and production.</title>
        <authorList>
            <person name="Hasing T."/>
            <person name="Tang H."/>
            <person name="Brym M."/>
            <person name="Khazi F."/>
            <person name="Huang T."/>
            <person name="Chambers A.H."/>
        </authorList>
    </citation>
    <scope>NUCLEOTIDE SEQUENCE [LARGE SCALE GENOMIC DNA]</scope>
    <source>
        <tissue evidence="1">Leaf</tissue>
    </source>
</reference>
<dbReference type="EMBL" id="JADCNL010000005">
    <property type="protein sequence ID" value="KAG0481646.1"/>
    <property type="molecule type" value="Genomic_DNA"/>
</dbReference>
<keyword evidence="2" id="KW-1185">Reference proteome</keyword>
<sequence length="90" mass="9861">MGHKGACPPIPLKASLTLDSPYPLPPRVCRFCLAAPLIFRLCLPHLLRLYSGSIHPSPAFPPIPRPSSSLHFLPTFKANTSRDNFSVPSE</sequence>
<dbReference type="AlphaFoldDB" id="A0A835V3E3"/>
<gene>
    <name evidence="1" type="ORF">HPP92_012504</name>
</gene>
<evidence type="ECO:0000313" key="1">
    <source>
        <dbReference type="EMBL" id="KAG0481646.1"/>
    </source>
</evidence>
<accession>A0A835V3E3</accession>
<name>A0A835V3E3_VANPL</name>
<organism evidence="1 2">
    <name type="scientific">Vanilla planifolia</name>
    <name type="common">Vanilla</name>
    <dbReference type="NCBI Taxonomy" id="51239"/>
    <lineage>
        <taxon>Eukaryota</taxon>
        <taxon>Viridiplantae</taxon>
        <taxon>Streptophyta</taxon>
        <taxon>Embryophyta</taxon>
        <taxon>Tracheophyta</taxon>
        <taxon>Spermatophyta</taxon>
        <taxon>Magnoliopsida</taxon>
        <taxon>Liliopsida</taxon>
        <taxon>Asparagales</taxon>
        <taxon>Orchidaceae</taxon>
        <taxon>Vanilloideae</taxon>
        <taxon>Vanilleae</taxon>
        <taxon>Vanilla</taxon>
    </lineage>
</organism>
<dbReference type="OrthoDB" id="185373at2759"/>
<evidence type="ECO:0000313" key="2">
    <source>
        <dbReference type="Proteomes" id="UP000636800"/>
    </source>
</evidence>
<proteinExistence type="predicted"/>
<protein>
    <submittedName>
        <fullName evidence="1">Uncharacterized protein</fullName>
    </submittedName>
</protein>